<name>Q984B8_RHILO</name>
<dbReference type="EMBL" id="BA000012">
    <property type="protein sequence ID" value="BAB53712.1"/>
    <property type="molecule type" value="Genomic_DNA"/>
</dbReference>
<evidence type="ECO:0000313" key="2">
    <source>
        <dbReference type="Proteomes" id="UP000000552"/>
    </source>
</evidence>
<organism evidence="1 2">
    <name type="scientific">Mesorhizobium japonicum (strain LMG 29417 / CECT 9101 / MAFF 303099)</name>
    <name type="common">Mesorhizobium loti (strain MAFF 303099)</name>
    <dbReference type="NCBI Taxonomy" id="266835"/>
    <lineage>
        <taxon>Bacteria</taxon>
        <taxon>Pseudomonadati</taxon>
        <taxon>Pseudomonadota</taxon>
        <taxon>Alphaproteobacteria</taxon>
        <taxon>Hyphomicrobiales</taxon>
        <taxon>Phyllobacteriaceae</taxon>
        <taxon>Mesorhizobium</taxon>
    </lineage>
</organism>
<gene>
    <name evidence="1" type="ordered locus">msr8070</name>
</gene>
<dbReference type="eggNOG" id="ENOG5031BW2">
    <property type="taxonomic scope" value="Bacteria"/>
</dbReference>
<accession>Q984B8</accession>
<dbReference type="HOGENOM" id="CLU_203194_0_0_5"/>
<protein>
    <submittedName>
        <fullName evidence="1">Msr8070 protein</fullName>
    </submittedName>
</protein>
<dbReference type="KEGG" id="mlo:msr8070"/>
<reference evidence="1 2" key="1">
    <citation type="journal article" date="2000" name="DNA Res.">
        <title>Complete genome structure of the nitrogen-fixing symbiotic bacterium Mesorhizobium loti.</title>
        <authorList>
            <person name="Kaneko T."/>
            <person name="Nakamura Y."/>
            <person name="Sato S."/>
            <person name="Asamizu E."/>
            <person name="Kato T."/>
            <person name="Sasamoto S."/>
            <person name="Watanabe A."/>
            <person name="Idesawa K."/>
            <person name="Ishikawa A."/>
            <person name="Kawashima K."/>
            <person name="Kimura T."/>
            <person name="Kishida Y."/>
            <person name="Kiyokawa C."/>
            <person name="Kohara M."/>
            <person name="Matsumoto M."/>
            <person name="Matsuno A."/>
            <person name="Mochizuki Y."/>
            <person name="Nakayama S."/>
            <person name="Nakazaki N."/>
            <person name="Shimpo S."/>
            <person name="Sugimoto M."/>
            <person name="Takeuchi C."/>
            <person name="Yamada M."/>
            <person name="Tabata S."/>
        </authorList>
    </citation>
    <scope>NUCLEOTIDE SEQUENCE [LARGE SCALE GENOMIC DNA]</scope>
    <source>
        <strain evidence="2">LMG 29417 / CECT 9101 / MAFF 303099</strain>
    </source>
</reference>
<dbReference type="AlphaFoldDB" id="Q984B8"/>
<dbReference type="Proteomes" id="UP000000552">
    <property type="component" value="Chromosome"/>
</dbReference>
<sequence length="87" mass="9775">MAKRFCGTLPCRVIGRRMMPIRRKATEAGIFDPAEMALLGRVFEQLKLENQSPDERDAIASRIIGNYMAGVVDEDELVSPSRRPLGR</sequence>
<proteinExistence type="predicted"/>
<evidence type="ECO:0000313" key="1">
    <source>
        <dbReference type="EMBL" id="BAB53712.1"/>
    </source>
</evidence>